<proteinExistence type="predicted"/>
<keyword evidence="3" id="KW-1185">Reference proteome</keyword>
<dbReference type="Pfam" id="PF11977">
    <property type="entry name" value="RNase_Zc3h12a"/>
    <property type="match status" value="1"/>
</dbReference>
<dbReference type="InterPro" id="IPR051101">
    <property type="entry name" value="ZC3H12/N4BP1_RNase_Reg"/>
</dbReference>
<dbReference type="RefSeq" id="XP_030377722.1">
    <property type="nucleotide sequence ID" value="XM_030521862.1"/>
</dbReference>
<dbReference type="GO" id="GO:0004521">
    <property type="term" value="F:RNA endonuclease activity"/>
    <property type="evidence" value="ECO:0007669"/>
    <property type="project" value="TreeGrafter"/>
</dbReference>
<feature type="region of interest" description="Disordered" evidence="1">
    <location>
        <begin position="1"/>
        <end position="77"/>
    </location>
</feature>
<dbReference type="GO" id="GO:0003729">
    <property type="term" value="F:mRNA binding"/>
    <property type="evidence" value="ECO:0007669"/>
    <property type="project" value="TreeGrafter"/>
</dbReference>
<dbReference type="GO" id="GO:0036464">
    <property type="term" value="C:cytoplasmic ribonucleoprotein granule"/>
    <property type="evidence" value="ECO:0007669"/>
    <property type="project" value="TreeGrafter"/>
</dbReference>
<dbReference type="Gene3D" id="3.40.50.11980">
    <property type="match status" value="1"/>
</dbReference>
<sequence>MGKPKKTNEQKRKKQQGQRSYGSPSKAKHGLQNNTAAPAHMPEARSAFKKFKDNQMKKSPKRLQNKNKHGGKKNLQNRTYMQKLLSSIKRRTGLTPQRSCKTHIKRKLDFQAQGKKQKETVNELPKPKFYPSKEYCEKVNRLEDTIEDGEILEDQQASNLSDDDDCVIIHTPSLEKIVLEDTDDDDEVQHEKPMTSNQARGVVDNLLYQDRKRSNDMLFKPKGIKGLLYNTISSNCVNSPNSLKTNNSKCIVIDDNCDNSVIFVGECTAADFIALPPDDPKPPRRKIDVSKKLKNSLKSDDIYTTVEKRQLNAYNSNTYNPSAAEDKPASGKRPILIDGSNVAFAHGCSNVYSTEGIKYCIEYFEKMGHDVKAVVPMFRRNPEKSSNPELLDKLHKAKKVVFTPCKNIPGQKSASYDDRFILQLAYEINAAVVSNDNYRDLINESPAFKKIIENRVIGYTFCNDIFILPKDPYGRWGPTLDQILKY</sequence>
<reference evidence="4" key="1">
    <citation type="submission" date="2025-08" db="UniProtKB">
        <authorList>
            <consortium name="RefSeq"/>
        </authorList>
    </citation>
    <scope>IDENTIFICATION</scope>
    <source>
        <strain evidence="4">11010-0011.00</strain>
        <tissue evidence="4">Whole body</tissue>
    </source>
</reference>
<dbReference type="CDD" id="cd18719">
    <property type="entry name" value="PIN_Zc3h12a-N4BP1-like"/>
    <property type="match status" value="1"/>
</dbReference>
<organism evidence="3 4">
    <name type="scientific">Drosophila lebanonensis</name>
    <name type="common">Fruit fly</name>
    <name type="synonym">Scaptodrosophila lebanonensis</name>
    <dbReference type="NCBI Taxonomy" id="7225"/>
    <lineage>
        <taxon>Eukaryota</taxon>
        <taxon>Metazoa</taxon>
        <taxon>Ecdysozoa</taxon>
        <taxon>Arthropoda</taxon>
        <taxon>Hexapoda</taxon>
        <taxon>Insecta</taxon>
        <taxon>Pterygota</taxon>
        <taxon>Neoptera</taxon>
        <taxon>Endopterygota</taxon>
        <taxon>Diptera</taxon>
        <taxon>Brachycera</taxon>
        <taxon>Muscomorpha</taxon>
        <taxon>Ephydroidea</taxon>
        <taxon>Drosophilidae</taxon>
        <taxon>Scaptodrosophila</taxon>
    </lineage>
</organism>
<protein>
    <submittedName>
        <fullName evidence="4">Uncharacterized protein LOC115626474</fullName>
    </submittedName>
</protein>
<accession>A0A6J2TRZ5</accession>
<evidence type="ECO:0000256" key="1">
    <source>
        <dbReference type="SAM" id="MobiDB-lite"/>
    </source>
</evidence>
<dbReference type="InterPro" id="IPR021869">
    <property type="entry name" value="RNase_Zc3h12_NYN"/>
</dbReference>
<feature type="compositionally biased region" description="Basic residues" evidence="1">
    <location>
        <begin position="58"/>
        <end position="72"/>
    </location>
</feature>
<evidence type="ECO:0000259" key="2">
    <source>
        <dbReference type="Pfam" id="PF11977"/>
    </source>
</evidence>
<dbReference type="AlphaFoldDB" id="A0A6J2TRZ5"/>
<dbReference type="Proteomes" id="UP000504634">
    <property type="component" value="Unplaced"/>
</dbReference>
<feature type="domain" description="RNase NYN" evidence="2">
    <location>
        <begin position="332"/>
        <end position="482"/>
    </location>
</feature>
<dbReference type="FunFam" id="3.40.50.11980:FF:000001">
    <property type="entry name" value="ZC3H12A isoform 1"/>
    <property type="match status" value="1"/>
</dbReference>
<name>A0A6J2TRZ5_DROLE</name>
<evidence type="ECO:0000313" key="3">
    <source>
        <dbReference type="Proteomes" id="UP000504634"/>
    </source>
</evidence>
<dbReference type="OrthoDB" id="392925at2759"/>
<evidence type="ECO:0000313" key="4">
    <source>
        <dbReference type="RefSeq" id="XP_030377722.1"/>
    </source>
</evidence>
<feature type="compositionally biased region" description="Basic and acidic residues" evidence="1">
    <location>
        <begin position="1"/>
        <end position="10"/>
    </location>
</feature>
<dbReference type="GO" id="GO:0005634">
    <property type="term" value="C:nucleus"/>
    <property type="evidence" value="ECO:0007669"/>
    <property type="project" value="TreeGrafter"/>
</dbReference>
<dbReference type="PANTHER" id="PTHR12876:SF35">
    <property type="entry name" value="LD08718P-RELATED"/>
    <property type="match status" value="1"/>
</dbReference>
<gene>
    <name evidence="4" type="primary">LOC115626474</name>
</gene>
<dbReference type="GeneID" id="115626474"/>
<dbReference type="PANTHER" id="PTHR12876">
    <property type="entry name" value="N4BP1-RELATED"/>
    <property type="match status" value="1"/>
</dbReference>